<sequence length="406" mass="46469">MLQYQALNEYRALIYARKRRDLFVEQSQLVCREIGDGNLNLVFHIADQITGKSIIMKQALTYARVVGESWPLTLDRARIESQALLIQHSICPGFVPKVYHYDPIMALTIMEDLSSYLVMRKGLASRVQYPHFSRHIGRFLARTLFLTSDFALPSQEKKMRAAQFMNPEMCKISENLIFTDPYFDSETNRFNLLITDAVIKIRDNDQLKLEVAKLKEGFLTHAQALIHGDFHTGSIMVTEEDTKVIDPEFSFYGPIGFDIGVLVANVLLSFASHEGHTPDSQERTNYQAYLLSMIEEIWSCFEKEFRDLWEKESKEQMTVIPGYVDDYLLQVLEDTAGYAGCEMMRRIIGLAHVPDLESVEDPNLRAKGEQLALSIGQQLVLERWQVQGINDITSRVRQIAGLGMNQ</sequence>
<evidence type="ECO:0000313" key="9">
    <source>
        <dbReference type="EMBL" id="MFC5653720.1"/>
    </source>
</evidence>
<keyword evidence="3 7" id="KW-0808">Transferase</keyword>
<evidence type="ECO:0000256" key="2">
    <source>
        <dbReference type="ARBA" id="ARBA00011738"/>
    </source>
</evidence>
<comment type="similarity">
    <text evidence="1 7">Belongs to the methylthioribose kinase family.</text>
</comment>
<dbReference type="Pfam" id="PF01636">
    <property type="entry name" value="APH"/>
    <property type="match status" value="1"/>
</dbReference>
<keyword evidence="4 7" id="KW-0547">Nucleotide-binding</keyword>
<comment type="caution">
    <text evidence="9">The sequence shown here is derived from an EMBL/GenBank/DDBJ whole genome shotgun (WGS) entry which is preliminary data.</text>
</comment>
<dbReference type="InterPro" id="IPR009212">
    <property type="entry name" value="Methylthioribose_kinase"/>
</dbReference>
<feature type="domain" description="Aminoglycoside phosphotransferase" evidence="8">
    <location>
        <begin position="94"/>
        <end position="264"/>
    </location>
</feature>
<feature type="binding site" evidence="7">
    <location>
        <position position="40"/>
    </location>
    <ligand>
        <name>ATP</name>
        <dbReference type="ChEBI" id="CHEBI:30616"/>
    </ligand>
</feature>
<keyword evidence="10" id="KW-1185">Reference proteome</keyword>
<accession>A0ABW0W767</accession>
<comment type="subunit">
    <text evidence="2 7">Homodimer.</text>
</comment>
<evidence type="ECO:0000256" key="5">
    <source>
        <dbReference type="ARBA" id="ARBA00022777"/>
    </source>
</evidence>
<feature type="binding site" evidence="7">
    <location>
        <position position="229"/>
    </location>
    <ligand>
        <name>substrate</name>
    </ligand>
</feature>
<feature type="binding site" evidence="7">
    <location>
        <position position="345"/>
    </location>
    <ligand>
        <name>substrate</name>
    </ligand>
</feature>
<evidence type="ECO:0000256" key="4">
    <source>
        <dbReference type="ARBA" id="ARBA00022741"/>
    </source>
</evidence>
<dbReference type="InterPro" id="IPR002575">
    <property type="entry name" value="Aminoglycoside_PTrfase"/>
</dbReference>
<dbReference type="PANTHER" id="PTHR34273:SF2">
    <property type="entry name" value="METHYLTHIORIBOSE KINASE"/>
    <property type="match status" value="1"/>
</dbReference>
<dbReference type="Proteomes" id="UP001596047">
    <property type="component" value="Unassembled WGS sequence"/>
</dbReference>
<dbReference type="PIRSF" id="PIRSF031134">
    <property type="entry name" value="MTRK"/>
    <property type="match status" value="1"/>
</dbReference>
<evidence type="ECO:0000256" key="3">
    <source>
        <dbReference type="ARBA" id="ARBA00022679"/>
    </source>
</evidence>
<reference evidence="10" key="1">
    <citation type="journal article" date="2019" name="Int. J. Syst. Evol. Microbiol.">
        <title>The Global Catalogue of Microorganisms (GCM) 10K type strain sequencing project: providing services to taxonomists for standard genome sequencing and annotation.</title>
        <authorList>
            <consortium name="The Broad Institute Genomics Platform"/>
            <consortium name="The Broad Institute Genome Sequencing Center for Infectious Disease"/>
            <person name="Wu L."/>
            <person name="Ma J."/>
        </authorList>
    </citation>
    <scope>NUCLEOTIDE SEQUENCE [LARGE SCALE GENOMIC DNA]</scope>
    <source>
        <strain evidence="10">CGMCC 1.3240</strain>
    </source>
</reference>
<organism evidence="9 10">
    <name type="scientific">Paenibacillus solisilvae</name>
    <dbReference type="NCBI Taxonomy" id="2486751"/>
    <lineage>
        <taxon>Bacteria</taxon>
        <taxon>Bacillati</taxon>
        <taxon>Bacillota</taxon>
        <taxon>Bacilli</taxon>
        <taxon>Bacillales</taxon>
        <taxon>Paenibacillaceae</taxon>
        <taxon>Paenibacillus</taxon>
    </lineage>
</organism>
<comment type="catalytic activity">
    <reaction evidence="7">
        <text>5-(methylsulfanyl)-D-ribose + ATP = 5-(methylsulfanyl)-alpha-D-ribose 1-phosphate + ADP + H(+)</text>
        <dbReference type="Rhea" id="RHEA:22312"/>
        <dbReference type="ChEBI" id="CHEBI:15378"/>
        <dbReference type="ChEBI" id="CHEBI:30616"/>
        <dbReference type="ChEBI" id="CHEBI:58533"/>
        <dbReference type="ChEBI" id="CHEBI:78440"/>
        <dbReference type="ChEBI" id="CHEBI:456216"/>
        <dbReference type="EC" id="2.7.1.100"/>
    </reaction>
</comment>
<proteinExistence type="inferred from homology"/>
<evidence type="ECO:0000256" key="7">
    <source>
        <dbReference type="HAMAP-Rule" id="MF_01683"/>
    </source>
</evidence>
<keyword evidence="7" id="KW-0028">Amino-acid biosynthesis</keyword>
<dbReference type="HAMAP" id="MF_01683">
    <property type="entry name" value="Salvage_MtnK"/>
    <property type="match status" value="1"/>
</dbReference>
<dbReference type="EMBL" id="JBHSOW010000134">
    <property type="protein sequence ID" value="MFC5653720.1"/>
    <property type="molecule type" value="Genomic_DNA"/>
</dbReference>
<dbReference type="Gene3D" id="3.90.1200.10">
    <property type="match status" value="1"/>
</dbReference>
<feature type="binding site" evidence="7">
    <location>
        <position position="57"/>
    </location>
    <ligand>
        <name>ATP</name>
        <dbReference type="ChEBI" id="CHEBI:30616"/>
    </ligand>
</feature>
<dbReference type="EC" id="2.7.1.100" evidence="7"/>
<feature type="binding site" evidence="7">
    <location>
        <begin position="111"/>
        <end position="113"/>
    </location>
    <ligand>
        <name>ATP</name>
        <dbReference type="ChEBI" id="CHEBI:30616"/>
    </ligand>
</feature>
<dbReference type="Gene3D" id="3.30.200.20">
    <property type="entry name" value="Phosphorylase Kinase, domain 1"/>
    <property type="match status" value="1"/>
</dbReference>
<comment type="function">
    <text evidence="7">Catalyzes the phosphorylation of methylthioribose into methylthioribose-1-phosphate.</text>
</comment>
<keyword evidence="6 7" id="KW-0067">ATP-binding</keyword>
<keyword evidence="5 7" id="KW-0418">Kinase</keyword>
<dbReference type="NCBIfam" id="TIGR01767">
    <property type="entry name" value="MTRK"/>
    <property type="match status" value="1"/>
</dbReference>
<name>A0ABW0W767_9BACL</name>
<evidence type="ECO:0000256" key="1">
    <source>
        <dbReference type="ARBA" id="ARBA00010165"/>
    </source>
</evidence>
<dbReference type="SUPFAM" id="SSF56112">
    <property type="entry name" value="Protein kinase-like (PK-like)"/>
    <property type="match status" value="1"/>
</dbReference>
<feature type="binding site" evidence="7">
    <location>
        <begin position="246"/>
        <end position="248"/>
    </location>
    <ligand>
        <name>ATP</name>
        <dbReference type="ChEBI" id="CHEBI:30616"/>
    </ligand>
</feature>
<keyword evidence="7" id="KW-0486">Methionine biosynthesis</keyword>
<dbReference type="PANTHER" id="PTHR34273">
    <property type="entry name" value="METHYLTHIORIBOSE KINASE"/>
    <property type="match status" value="1"/>
</dbReference>
<evidence type="ECO:0000256" key="6">
    <source>
        <dbReference type="ARBA" id="ARBA00022840"/>
    </source>
</evidence>
<dbReference type="GO" id="GO:0046522">
    <property type="term" value="F:S-methyl-5-thioribose kinase activity"/>
    <property type="evidence" value="ECO:0007669"/>
    <property type="project" value="UniProtKB-EC"/>
</dbReference>
<evidence type="ECO:0000313" key="10">
    <source>
        <dbReference type="Proteomes" id="UP001596047"/>
    </source>
</evidence>
<protein>
    <recommendedName>
        <fullName evidence="7">Methylthioribose kinase</fullName>
        <shortName evidence="7">MTR kinase</shortName>
        <ecNumber evidence="7">2.7.1.100</ecNumber>
    </recommendedName>
</protein>
<dbReference type="InterPro" id="IPR011009">
    <property type="entry name" value="Kinase-like_dom_sf"/>
</dbReference>
<evidence type="ECO:0000259" key="8">
    <source>
        <dbReference type="Pfam" id="PF01636"/>
    </source>
</evidence>
<comment type="pathway">
    <text evidence="7">Amino-acid biosynthesis; L-methionine biosynthesis via salvage pathway; S-methyl-5-thio-alpha-D-ribose 1-phosphate from S-methyl-5'-thioadenosine (hydrolase route): step 2/2.</text>
</comment>
<dbReference type="RefSeq" id="WP_379192571.1">
    <property type="nucleotide sequence ID" value="NZ_JBHSOW010000134.1"/>
</dbReference>
<gene>
    <name evidence="7 9" type="primary">mtnK</name>
    <name evidence="9" type="ORF">ACFPYJ_32325</name>
</gene>